<feature type="domain" description="AMP-dependent synthetase/ligase" evidence="2">
    <location>
        <begin position="143"/>
        <end position="240"/>
    </location>
</feature>
<protein>
    <recommendedName>
        <fullName evidence="2">AMP-dependent synthetase/ligase domain-containing protein</fullName>
    </recommendedName>
</protein>
<dbReference type="eggNOG" id="ENOG502QWA5">
    <property type="taxonomic scope" value="Eukaryota"/>
</dbReference>
<name>M2XM16_DOTSN</name>
<keyword evidence="1" id="KW-1133">Transmembrane helix</keyword>
<dbReference type="Gene3D" id="3.40.50.12780">
    <property type="entry name" value="N-terminal domain of ligase-like"/>
    <property type="match status" value="1"/>
</dbReference>
<organism evidence="3 4">
    <name type="scientific">Dothistroma septosporum (strain NZE10 / CBS 128990)</name>
    <name type="common">Red band needle blight fungus</name>
    <name type="synonym">Mycosphaerella pini</name>
    <dbReference type="NCBI Taxonomy" id="675120"/>
    <lineage>
        <taxon>Eukaryota</taxon>
        <taxon>Fungi</taxon>
        <taxon>Dikarya</taxon>
        <taxon>Ascomycota</taxon>
        <taxon>Pezizomycotina</taxon>
        <taxon>Dothideomycetes</taxon>
        <taxon>Dothideomycetidae</taxon>
        <taxon>Mycosphaerellales</taxon>
        <taxon>Mycosphaerellaceae</taxon>
        <taxon>Dothistroma</taxon>
    </lineage>
</organism>
<dbReference type="Proteomes" id="UP000016933">
    <property type="component" value="Unassembled WGS sequence"/>
</dbReference>
<dbReference type="STRING" id="675120.M2XM16"/>
<dbReference type="GO" id="GO:0004467">
    <property type="term" value="F:long-chain fatty acid-CoA ligase activity"/>
    <property type="evidence" value="ECO:0007669"/>
    <property type="project" value="TreeGrafter"/>
</dbReference>
<dbReference type="PANTHER" id="PTHR43272">
    <property type="entry name" value="LONG-CHAIN-FATTY-ACID--COA LIGASE"/>
    <property type="match status" value="1"/>
</dbReference>
<dbReference type="InterPro" id="IPR000873">
    <property type="entry name" value="AMP-dep_synth/lig_dom"/>
</dbReference>
<sequence>MSSSLQSLDAQIAKVLSEWSLVTTVLAVILIGFLIHPLIYADEPDTHPLLLARQATASPVRNKGESAVYRSPEVPHGYSLRTGLNVKDHGAPRWASGKDGDVRDIWREVRRGGKQGADGKDIPKGLIMTVLGKEDLVEHDIDELSQEIGIIGQHLKKNGANKVAVYLPNSIEYLQMIFATAFYGLTPILLPYNVPHAKLYKLLADTGADSLVCSAGDVPQEDLAKQAKNIKLLTLVVERTSRHMDWDGAPEGGLSVGVWHNIVEDNKSSATIELPDNDGDKPGAIVTVWQPTDLAKEPEIVSFTQENIVSAVAAQISAIPLRQRLTSADLVLPADTFTHNYVLTNTFATLFTHSSLAINSVAVPGADLSLARRGIAPTVIIASAETLAKLHQQETAGIRSGLQRFGKYTQDQTISAGRMPTDGLLFKLLAPSSTSNEPGKLRLILTSERIGAGSPALTSTQLSDLRIFTRSRIIYALTAARVAGAVAQTNVFDYRRDDGPGHSHFGVPLSSVEVKLVGGEEAVGAESPRGQLTASGPAVAGGEVKLSAQGRVRQDSTIAYA</sequence>
<gene>
    <name evidence="3" type="ORF">DOTSEDRAFT_72759</name>
</gene>
<reference evidence="4" key="1">
    <citation type="journal article" date="2012" name="PLoS Genet.">
        <title>The genomes of the fungal plant pathogens Cladosporium fulvum and Dothistroma septosporum reveal adaptation to different hosts and lifestyles but also signatures of common ancestry.</title>
        <authorList>
            <person name="de Wit P.J.G.M."/>
            <person name="van der Burgt A."/>
            <person name="Oekmen B."/>
            <person name="Stergiopoulos I."/>
            <person name="Abd-Elsalam K.A."/>
            <person name="Aerts A.L."/>
            <person name="Bahkali A.H."/>
            <person name="Beenen H.G."/>
            <person name="Chettri P."/>
            <person name="Cox M.P."/>
            <person name="Datema E."/>
            <person name="de Vries R.P."/>
            <person name="Dhillon B."/>
            <person name="Ganley A.R."/>
            <person name="Griffiths S.A."/>
            <person name="Guo Y."/>
            <person name="Hamelin R.C."/>
            <person name="Henrissat B."/>
            <person name="Kabir M.S."/>
            <person name="Jashni M.K."/>
            <person name="Kema G."/>
            <person name="Klaubauf S."/>
            <person name="Lapidus A."/>
            <person name="Levasseur A."/>
            <person name="Lindquist E."/>
            <person name="Mehrabi R."/>
            <person name="Ohm R.A."/>
            <person name="Owen T.J."/>
            <person name="Salamov A."/>
            <person name="Schwelm A."/>
            <person name="Schijlen E."/>
            <person name="Sun H."/>
            <person name="van den Burg H.A."/>
            <person name="van Ham R.C.H.J."/>
            <person name="Zhang S."/>
            <person name="Goodwin S.B."/>
            <person name="Grigoriev I.V."/>
            <person name="Collemare J."/>
            <person name="Bradshaw R.E."/>
        </authorList>
    </citation>
    <scope>NUCLEOTIDE SEQUENCE [LARGE SCALE GENOMIC DNA]</scope>
    <source>
        <strain evidence="4">NZE10 / CBS 128990</strain>
    </source>
</reference>
<dbReference type="InterPro" id="IPR042099">
    <property type="entry name" value="ANL_N_sf"/>
</dbReference>
<dbReference type="GO" id="GO:0016020">
    <property type="term" value="C:membrane"/>
    <property type="evidence" value="ECO:0007669"/>
    <property type="project" value="TreeGrafter"/>
</dbReference>
<dbReference type="GO" id="GO:0005783">
    <property type="term" value="C:endoplasmic reticulum"/>
    <property type="evidence" value="ECO:0007669"/>
    <property type="project" value="TreeGrafter"/>
</dbReference>
<evidence type="ECO:0000259" key="2">
    <source>
        <dbReference type="Pfam" id="PF00501"/>
    </source>
</evidence>
<dbReference type="Pfam" id="PF00501">
    <property type="entry name" value="AMP-binding"/>
    <property type="match status" value="1"/>
</dbReference>
<reference evidence="3 4" key="2">
    <citation type="journal article" date="2012" name="PLoS Pathog.">
        <title>Diverse lifestyles and strategies of plant pathogenesis encoded in the genomes of eighteen Dothideomycetes fungi.</title>
        <authorList>
            <person name="Ohm R.A."/>
            <person name="Feau N."/>
            <person name="Henrissat B."/>
            <person name="Schoch C.L."/>
            <person name="Horwitz B.A."/>
            <person name="Barry K.W."/>
            <person name="Condon B.J."/>
            <person name="Copeland A.C."/>
            <person name="Dhillon B."/>
            <person name="Glaser F."/>
            <person name="Hesse C.N."/>
            <person name="Kosti I."/>
            <person name="LaButti K."/>
            <person name="Lindquist E.A."/>
            <person name="Lucas S."/>
            <person name="Salamov A.A."/>
            <person name="Bradshaw R.E."/>
            <person name="Ciuffetti L."/>
            <person name="Hamelin R.C."/>
            <person name="Kema G.H.J."/>
            <person name="Lawrence C."/>
            <person name="Scott J.A."/>
            <person name="Spatafora J.W."/>
            <person name="Turgeon B.G."/>
            <person name="de Wit P.J.G.M."/>
            <person name="Zhong S."/>
            <person name="Goodwin S.B."/>
            <person name="Grigoriev I.V."/>
        </authorList>
    </citation>
    <scope>NUCLEOTIDE SEQUENCE [LARGE SCALE GENOMIC DNA]</scope>
    <source>
        <strain evidence="4">NZE10 / CBS 128990</strain>
    </source>
</reference>
<dbReference type="OMA" id="ADWNIYT"/>
<dbReference type="EMBL" id="KB446540">
    <property type="protein sequence ID" value="EME43487.1"/>
    <property type="molecule type" value="Genomic_DNA"/>
</dbReference>
<dbReference type="HOGENOM" id="CLU_022749_0_0_1"/>
<dbReference type="PANTHER" id="PTHR43272:SF11">
    <property type="entry name" value="AMP-DEPENDENT SYNTHETASE_LIGASE DOMAIN-CONTAINING PROTEIN"/>
    <property type="match status" value="1"/>
</dbReference>
<proteinExistence type="predicted"/>
<dbReference type="AlphaFoldDB" id="M2XM16"/>
<keyword evidence="1" id="KW-0812">Transmembrane</keyword>
<keyword evidence="4" id="KW-1185">Reference proteome</keyword>
<keyword evidence="1" id="KW-0472">Membrane</keyword>
<dbReference type="SUPFAM" id="SSF56801">
    <property type="entry name" value="Acetyl-CoA synthetase-like"/>
    <property type="match status" value="1"/>
</dbReference>
<accession>M2XM16</accession>
<evidence type="ECO:0000313" key="3">
    <source>
        <dbReference type="EMBL" id="EME43487.1"/>
    </source>
</evidence>
<evidence type="ECO:0000256" key="1">
    <source>
        <dbReference type="SAM" id="Phobius"/>
    </source>
</evidence>
<dbReference type="OrthoDB" id="4138492at2759"/>
<feature type="transmembrane region" description="Helical" evidence="1">
    <location>
        <begin position="21"/>
        <end position="40"/>
    </location>
</feature>
<evidence type="ECO:0000313" key="4">
    <source>
        <dbReference type="Proteomes" id="UP000016933"/>
    </source>
</evidence>